<evidence type="ECO:0008006" key="3">
    <source>
        <dbReference type="Google" id="ProtNLM"/>
    </source>
</evidence>
<dbReference type="SUPFAM" id="SSF109854">
    <property type="entry name" value="DinB/YfiT-like putative metalloenzymes"/>
    <property type="match status" value="1"/>
</dbReference>
<evidence type="ECO:0000313" key="2">
    <source>
        <dbReference type="Proteomes" id="UP000184109"/>
    </source>
</evidence>
<dbReference type="InterPro" id="IPR034660">
    <property type="entry name" value="DinB/YfiT-like"/>
</dbReference>
<dbReference type="EMBL" id="FQXQ01000003">
    <property type="protein sequence ID" value="SHH73490.1"/>
    <property type="molecule type" value="Genomic_DNA"/>
</dbReference>
<dbReference type="STRING" id="1195760.SAMN05444281_1732"/>
<reference evidence="2" key="1">
    <citation type="submission" date="2016-11" db="EMBL/GenBank/DDBJ databases">
        <authorList>
            <person name="Varghese N."/>
            <person name="Submissions S."/>
        </authorList>
    </citation>
    <scope>NUCLEOTIDE SEQUENCE [LARGE SCALE GENOMIC DNA]</scope>
    <source>
        <strain evidence="2">DSM 100572</strain>
    </source>
</reference>
<accession>A0A1M5VE31</accession>
<dbReference type="Proteomes" id="UP000184109">
    <property type="component" value="Unassembled WGS sequence"/>
</dbReference>
<dbReference type="RefSeq" id="WP_073120527.1">
    <property type="nucleotide sequence ID" value="NZ_BMEN01000003.1"/>
</dbReference>
<dbReference type="OrthoDB" id="1162179at2"/>
<dbReference type="Gene3D" id="1.20.120.450">
    <property type="entry name" value="dinb family like domain"/>
    <property type="match status" value="1"/>
</dbReference>
<dbReference type="AlphaFoldDB" id="A0A1M5VE31"/>
<sequence length="166" mass="18364">MVNEIVENLHKGRSLLVNISQENYCDKSIAPYYSSIGGHMRHILDMFNCIFIGYPMGVVNLTNRERNINVETIPDYGITYLDAIVNHIHNLKTSDLDLPIQIIDDLGGGTYSVTSTLGAVLAQAQSHAIHHYATIGYMMHHLGVVLDDDSFGLNPTTPKVKVANRG</sequence>
<protein>
    <recommendedName>
        <fullName evidence="3">DinB family protein</fullName>
    </recommendedName>
</protein>
<gene>
    <name evidence="1" type="ORF">SAMN05444281_1732</name>
</gene>
<name>A0A1M5VE31_9FLAO</name>
<organism evidence="1 2">
    <name type="scientific">Wenyingzhuangia marina</name>
    <dbReference type="NCBI Taxonomy" id="1195760"/>
    <lineage>
        <taxon>Bacteria</taxon>
        <taxon>Pseudomonadati</taxon>
        <taxon>Bacteroidota</taxon>
        <taxon>Flavobacteriia</taxon>
        <taxon>Flavobacteriales</taxon>
        <taxon>Flavobacteriaceae</taxon>
        <taxon>Wenyingzhuangia</taxon>
    </lineage>
</organism>
<proteinExistence type="predicted"/>
<keyword evidence="2" id="KW-1185">Reference proteome</keyword>
<evidence type="ECO:0000313" key="1">
    <source>
        <dbReference type="EMBL" id="SHH73490.1"/>
    </source>
</evidence>